<accession>L1IK38</accession>
<feature type="domain" description="DUF2779" evidence="1">
    <location>
        <begin position="5"/>
        <end position="43"/>
    </location>
</feature>
<dbReference type="AlphaFoldDB" id="L1IK38"/>
<dbReference type="EMBL" id="JH993073">
    <property type="protein sequence ID" value="EKX36477.1"/>
    <property type="molecule type" value="Genomic_DNA"/>
</dbReference>
<name>L1IK38_GUITC</name>
<organism evidence="2">
    <name type="scientific">Guillardia theta (strain CCMP2712)</name>
    <name type="common">Cryptophyte</name>
    <dbReference type="NCBI Taxonomy" id="905079"/>
    <lineage>
        <taxon>Eukaryota</taxon>
        <taxon>Cryptophyceae</taxon>
        <taxon>Pyrenomonadales</taxon>
        <taxon>Geminigeraceae</taxon>
        <taxon>Guillardia</taxon>
    </lineage>
</organism>
<dbReference type="HOGENOM" id="CLU_2125806_0_0_1"/>
<dbReference type="GeneID" id="17293218"/>
<keyword evidence="4" id="KW-1185">Reference proteome</keyword>
<dbReference type="RefSeq" id="XP_005823457.1">
    <property type="nucleotide sequence ID" value="XM_005823400.1"/>
</dbReference>
<proteinExistence type="predicted"/>
<dbReference type="Proteomes" id="UP000011087">
    <property type="component" value="Unassembled WGS sequence"/>
</dbReference>
<evidence type="ECO:0000313" key="2">
    <source>
        <dbReference type="EMBL" id="EKX36477.1"/>
    </source>
</evidence>
<dbReference type="InterPro" id="IPR021301">
    <property type="entry name" value="DUF2779"/>
</dbReference>
<reference evidence="4" key="2">
    <citation type="submission" date="2012-11" db="EMBL/GenBank/DDBJ databases">
        <authorList>
            <person name="Kuo A."/>
            <person name="Curtis B.A."/>
            <person name="Tanifuji G."/>
            <person name="Burki F."/>
            <person name="Gruber A."/>
            <person name="Irimia M."/>
            <person name="Maruyama S."/>
            <person name="Arias M.C."/>
            <person name="Ball S.G."/>
            <person name="Gile G.H."/>
            <person name="Hirakawa Y."/>
            <person name="Hopkins J.F."/>
            <person name="Rensing S.A."/>
            <person name="Schmutz J."/>
            <person name="Symeonidi A."/>
            <person name="Elias M."/>
            <person name="Eveleigh R.J."/>
            <person name="Herman E.K."/>
            <person name="Klute M.J."/>
            <person name="Nakayama T."/>
            <person name="Obornik M."/>
            <person name="Reyes-Prieto A."/>
            <person name="Armbrust E.V."/>
            <person name="Aves S.J."/>
            <person name="Beiko R.G."/>
            <person name="Coutinho P."/>
            <person name="Dacks J.B."/>
            <person name="Durnford D.G."/>
            <person name="Fast N.M."/>
            <person name="Green B.R."/>
            <person name="Grisdale C."/>
            <person name="Hempe F."/>
            <person name="Henrissat B."/>
            <person name="Hoppner M.P."/>
            <person name="Ishida K.-I."/>
            <person name="Kim E."/>
            <person name="Koreny L."/>
            <person name="Kroth P.G."/>
            <person name="Liu Y."/>
            <person name="Malik S.-B."/>
            <person name="Maier U.G."/>
            <person name="McRose D."/>
            <person name="Mock T."/>
            <person name="Neilson J.A."/>
            <person name="Onodera N.T."/>
            <person name="Poole A.M."/>
            <person name="Pritham E.J."/>
            <person name="Richards T.A."/>
            <person name="Rocap G."/>
            <person name="Roy S.W."/>
            <person name="Sarai C."/>
            <person name="Schaack S."/>
            <person name="Shirato S."/>
            <person name="Slamovits C.H."/>
            <person name="Spencer D.F."/>
            <person name="Suzuki S."/>
            <person name="Worden A.Z."/>
            <person name="Zauner S."/>
            <person name="Barry K."/>
            <person name="Bell C."/>
            <person name="Bharti A.K."/>
            <person name="Crow J.A."/>
            <person name="Grimwood J."/>
            <person name="Kramer R."/>
            <person name="Lindquist E."/>
            <person name="Lucas S."/>
            <person name="Salamov A."/>
            <person name="McFadden G.I."/>
            <person name="Lane C.E."/>
            <person name="Keeling P.J."/>
            <person name="Gray M.W."/>
            <person name="Grigoriev I.V."/>
            <person name="Archibald J.M."/>
        </authorList>
    </citation>
    <scope>NUCLEOTIDE SEQUENCE</scope>
    <source>
        <strain evidence="4">CCMP2712</strain>
    </source>
</reference>
<dbReference type="EnsemblProtists" id="EKX36477">
    <property type="protein sequence ID" value="EKX36477"/>
    <property type="gene ID" value="GUITHDRAFT_117367"/>
</dbReference>
<dbReference type="Pfam" id="PF11074">
    <property type="entry name" value="DUF2779"/>
    <property type="match status" value="1"/>
</dbReference>
<reference evidence="2 4" key="1">
    <citation type="journal article" date="2012" name="Nature">
        <title>Algal genomes reveal evolutionary mosaicism and the fate of nucleomorphs.</title>
        <authorList>
            <consortium name="DOE Joint Genome Institute"/>
            <person name="Curtis B.A."/>
            <person name="Tanifuji G."/>
            <person name="Burki F."/>
            <person name="Gruber A."/>
            <person name="Irimia M."/>
            <person name="Maruyama S."/>
            <person name="Arias M.C."/>
            <person name="Ball S.G."/>
            <person name="Gile G.H."/>
            <person name="Hirakawa Y."/>
            <person name="Hopkins J.F."/>
            <person name="Kuo A."/>
            <person name="Rensing S.A."/>
            <person name="Schmutz J."/>
            <person name="Symeonidi A."/>
            <person name="Elias M."/>
            <person name="Eveleigh R.J."/>
            <person name="Herman E.K."/>
            <person name="Klute M.J."/>
            <person name="Nakayama T."/>
            <person name="Obornik M."/>
            <person name="Reyes-Prieto A."/>
            <person name="Armbrust E.V."/>
            <person name="Aves S.J."/>
            <person name="Beiko R.G."/>
            <person name="Coutinho P."/>
            <person name="Dacks J.B."/>
            <person name="Durnford D.G."/>
            <person name="Fast N.M."/>
            <person name="Green B.R."/>
            <person name="Grisdale C.J."/>
            <person name="Hempel F."/>
            <person name="Henrissat B."/>
            <person name="Hoppner M.P."/>
            <person name="Ishida K."/>
            <person name="Kim E."/>
            <person name="Koreny L."/>
            <person name="Kroth P.G."/>
            <person name="Liu Y."/>
            <person name="Malik S.B."/>
            <person name="Maier U.G."/>
            <person name="McRose D."/>
            <person name="Mock T."/>
            <person name="Neilson J.A."/>
            <person name="Onodera N.T."/>
            <person name="Poole A.M."/>
            <person name="Pritham E.J."/>
            <person name="Richards T.A."/>
            <person name="Rocap G."/>
            <person name="Roy S.W."/>
            <person name="Sarai C."/>
            <person name="Schaack S."/>
            <person name="Shirato S."/>
            <person name="Slamovits C.H."/>
            <person name="Spencer D.F."/>
            <person name="Suzuki S."/>
            <person name="Worden A.Z."/>
            <person name="Zauner S."/>
            <person name="Barry K."/>
            <person name="Bell C."/>
            <person name="Bharti A.K."/>
            <person name="Crow J.A."/>
            <person name="Grimwood J."/>
            <person name="Kramer R."/>
            <person name="Lindquist E."/>
            <person name="Lucas S."/>
            <person name="Salamov A."/>
            <person name="McFadden G.I."/>
            <person name="Lane C.E."/>
            <person name="Keeling P.J."/>
            <person name="Gray M.W."/>
            <person name="Grigoriev I.V."/>
            <person name="Archibald J.M."/>
        </authorList>
    </citation>
    <scope>NUCLEOTIDE SEQUENCE</scope>
    <source>
        <strain evidence="2 4">CCMP2712</strain>
    </source>
</reference>
<reference evidence="3" key="3">
    <citation type="submission" date="2015-06" db="UniProtKB">
        <authorList>
            <consortium name="EnsemblProtists"/>
        </authorList>
    </citation>
    <scope>IDENTIFICATION</scope>
</reference>
<dbReference type="KEGG" id="gtt:GUITHDRAFT_117367"/>
<evidence type="ECO:0000313" key="4">
    <source>
        <dbReference type="Proteomes" id="UP000011087"/>
    </source>
</evidence>
<evidence type="ECO:0000259" key="1">
    <source>
        <dbReference type="Pfam" id="PF11074"/>
    </source>
</evidence>
<sequence>MNKFKADFPAYAARIDAVNARMIDFCKLAKETIYHPDLRGSHSIKDVLPALVPAYRTAYKDLPINNGRLAAVKFEAMKVADPQQAQVLRQNLLNYCKLDTLALVELHQAMLRML</sequence>
<dbReference type="OrthoDB" id="200265at2759"/>
<dbReference type="PaxDb" id="55529-EKX36477"/>
<protein>
    <recommendedName>
        <fullName evidence="1">DUF2779 domain-containing protein</fullName>
    </recommendedName>
</protein>
<gene>
    <name evidence="2" type="ORF">GUITHDRAFT_117367</name>
</gene>
<evidence type="ECO:0000313" key="3">
    <source>
        <dbReference type="EnsemblProtists" id="EKX36477"/>
    </source>
</evidence>